<dbReference type="STRING" id="1798540.A3B74_03630"/>
<comment type="caution">
    <text evidence="1">The sequence shown here is derived from an EMBL/GenBank/DDBJ whole genome shotgun (WGS) entry which is preliminary data.</text>
</comment>
<dbReference type="AlphaFoldDB" id="A0A1G2AQN6"/>
<evidence type="ECO:0000313" key="2">
    <source>
        <dbReference type="Proteomes" id="UP000177165"/>
    </source>
</evidence>
<accession>A0A1G2AQN6</accession>
<dbReference type="EMBL" id="MHKB01000011">
    <property type="protein sequence ID" value="OGY78955.1"/>
    <property type="molecule type" value="Genomic_DNA"/>
</dbReference>
<sequence length="125" mass="14128">MHDGRNDRQGIQGNMKRRGFLHVCLTSLGVLLGNETCPTPQSRTVADVTVERIAITEEFWTSPCGRKVVGLGEYKSTNLVYFLNNVQEQIPVEEVEVYEGDTIEWRDFMTGEIIIETFTVSQSPC</sequence>
<gene>
    <name evidence="1" type="ORF">A3B74_03630</name>
</gene>
<protein>
    <submittedName>
        <fullName evidence="1">Uncharacterized protein</fullName>
    </submittedName>
</protein>
<dbReference type="Proteomes" id="UP000177165">
    <property type="component" value="Unassembled WGS sequence"/>
</dbReference>
<proteinExistence type="predicted"/>
<reference evidence="1 2" key="1">
    <citation type="journal article" date="2016" name="Nat. Commun.">
        <title>Thousands of microbial genomes shed light on interconnected biogeochemical processes in an aquifer system.</title>
        <authorList>
            <person name="Anantharaman K."/>
            <person name="Brown C.T."/>
            <person name="Hug L.A."/>
            <person name="Sharon I."/>
            <person name="Castelle C.J."/>
            <person name="Probst A.J."/>
            <person name="Thomas B.C."/>
            <person name="Singh A."/>
            <person name="Wilkins M.J."/>
            <person name="Karaoz U."/>
            <person name="Brodie E.L."/>
            <person name="Williams K.H."/>
            <person name="Hubbard S.S."/>
            <person name="Banfield J.F."/>
        </authorList>
    </citation>
    <scope>NUCLEOTIDE SEQUENCE [LARGE SCALE GENOMIC DNA]</scope>
</reference>
<organism evidence="1 2">
    <name type="scientific">Candidatus Kerfeldbacteria bacterium RIFCSPHIGHO2_02_FULL_42_14</name>
    <dbReference type="NCBI Taxonomy" id="1798540"/>
    <lineage>
        <taxon>Bacteria</taxon>
        <taxon>Candidatus Kerfeldiibacteriota</taxon>
    </lineage>
</organism>
<evidence type="ECO:0000313" key="1">
    <source>
        <dbReference type="EMBL" id="OGY78955.1"/>
    </source>
</evidence>
<name>A0A1G2AQN6_9BACT</name>